<comment type="similarity">
    <text evidence="1">Belongs to the phD/YefM antitoxin family.</text>
</comment>
<sequence length="74" mass="8484">MNNLVNLKELRENVTKYANRVAKGDSFIVMKRSKPLFKISPIDEDGWETIIDFTKFRKGGMPVDEVIKALKAID</sequence>
<protein>
    <recommendedName>
        <fullName evidence="4">Antitoxin</fullName>
    </recommendedName>
</protein>
<comment type="caution">
    <text evidence="2">The sequence shown here is derived from an EMBL/GenBank/DDBJ whole genome shotgun (WGS) entry which is preliminary data.</text>
</comment>
<evidence type="ECO:0000313" key="2">
    <source>
        <dbReference type="EMBL" id="PJA47786.1"/>
    </source>
</evidence>
<dbReference type="InterPro" id="IPR036165">
    <property type="entry name" value="YefM-like_sf"/>
</dbReference>
<organism evidence="2 3">
    <name type="scientific">Candidatus Uhrbacteria bacterium CG_4_9_14_3_um_filter_36_7</name>
    <dbReference type="NCBI Taxonomy" id="1975033"/>
    <lineage>
        <taxon>Bacteria</taxon>
        <taxon>Candidatus Uhriibacteriota</taxon>
    </lineage>
</organism>
<dbReference type="Proteomes" id="UP000229749">
    <property type="component" value="Unassembled WGS sequence"/>
</dbReference>
<evidence type="ECO:0000256" key="1">
    <source>
        <dbReference type="ARBA" id="ARBA00009981"/>
    </source>
</evidence>
<dbReference type="EMBL" id="PFWS01000002">
    <property type="protein sequence ID" value="PJA47786.1"/>
    <property type="molecule type" value="Genomic_DNA"/>
</dbReference>
<reference evidence="3" key="1">
    <citation type="submission" date="2017-09" db="EMBL/GenBank/DDBJ databases">
        <title>Depth-based differentiation of microbial function through sediment-hosted aquifers and enrichment of novel symbionts in the deep terrestrial subsurface.</title>
        <authorList>
            <person name="Probst A.J."/>
            <person name="Ladd B."/>
            <person name="Jarett J.K."/>
            <person name="Geller-Mcgrath D.E."/>
            <person name="Sieber C.M.K."/>
            <person name="Emerson J.B."/>
            <person name="Anantharaman K."/>
            <person name="Thomas B.C."/>
            <person name="Malmstrom R."/>
            <person name="Stieglmeier M."/>
            <person name="Klingl A."/>
            <person name="Woyke T."/>
            <person name="Ryan C.M."/>
            <person name="Banfield J.F."/>
        </authorList>
    </citation>
    <scope>NUCLEOTIDE SEQUENCE [LARGE SCALE GENOMIC DNA]</scope>
</reference>
<evidence type="ECO:0000313" key="3">
    <source>
        <dbReference type="Proteomes" id="UP000229749"/>
    </source>
</evidence>
<name>A0A2M7XIJ9_9BACT</name>
<gene>
    <name evidence="2" type="ORF">CO172_00125</name>
</gene>
<dbReference type="AlphaFoldDB" id="A0A2M7XIJ9"/>
<accession>A0A2M7XIJ9</accession>
<proteinExistence type="inferred from homology"/>
<evidence type="ECO:0008006" key="4">
    <source>
        <dbReference type="Google" id="ProtNLM"/>
    </source>
</evidence>
<dbReference type="SUPFAM" id="SSF143120">
    <property type="entry name" value="YefM-like"/>
    <property type="match status" value="1"/>
</dbReference>